<sequence length="820" mass="92862">MINDYKSSVRYRRREETKNILGFIHGGLEPSLYGAWDFLISNAPNELICRLISNYKRGKFIQGIFGKAIQDYENSEEVVKQSVAMKYQNYLSRRTYKLVCKTQTSYFNNEKEVWLPRNIKCLGIDLRLPKLSLSDNNVEKFVKGLDIGHVSQIPGIPGVSRTVTGSVFMIIDLHLRVPHLARKLTWFNDNENHFVFQFSDDGAPETSQLTMSIGSMVCWNFGDEVRSRDLHYLLHCVSVGEKDNIMENLWKQHTEEMKMLEGNVLTIYNKQCTVEFQPGADMSWQSWAANELNQAATYPSPYANVHKGNMSTIGGSIGNEPGCTWKPFSMEIRDSNIKSLNEFMESLPDSSTEKNKHKKKLDYMAENGMRQLGPPRIAIYVDRLRPEPMHCEINAWQHYVDLIYLEAVRRNTFTSFVSVLEAPVGGSQGQEASHKETSAVPVSHNSINDDINTCSSAGERARQQKLLQQSENDLRDSLQSFSNQHASQVSQIQGCGLGYLSSKIKEHYNNEGNRFNKLSIRLIGSQAIALARYSYHLVDTLECENETAAQKLQRYSIGKIDCLLRNAGGLFNRTELNSVQISELKDACEMYFNLMSLFFQSSVNVSTWTVGYAIPYHAKLIFEQYKVGYGIVSLQAKEAKHAGVKKDLMLSNRSNVSSIVGKWWQVMRSNYVRSFYLPEHQPIPSSYISHYQSRLPRHCSSSKHCSCGREKDIDNDLCLFCASSIDVVNCALNRKLDESVLAALKPEICQHCNSRFADKSLLSSHLRFCKTTEVRTGSVINPLTMPVPALKEALRNRHLSTTGNKSVLIQRLEGALAGEG</sequence>
<evidence type="ECO:0000256" key="1">
    <source>
        <dbReference type="SAM" id="MobiDB-lite"/>
    </source>
</evidence>
<feature type="region of interest" description="Disordered" evidence="1">
    <location>
        <begin position="426"/>
        <end position="445"/>
    </location>
</feature>
<name>A0A913Y412_EXADI</name>
<dbReference type="AlphaFoldDB" id="A0A913Y412"/>
<accession>A0A913Y412</accession>
<dbReference type="SUPFAM" id="SSF68906">
    <property type="entry name" value="SAP domain"/>
    <property type="match status" value="1"/>
</dbReference>
<dbReference type="RefSeq" id="XP_020914110.1">
    <property type="nucleotide sequence ID" value="XM_021058451.1"/>
</dbReference>
<protein>
    <recommendedName>
        <fullName evidence="2">SAP domain-containing protein</fullName>
    </recommendedName>
</protein>
<proteinExistence type="predicted"/>
<dbReference type="OrthoDB" id="5980705at2759"/>
<dbReference type="Gene3D" id="1.10.720.30">
    <property type="entry name" value="SAP domain"/>
    <property type="match status" value="1"/>
</dbReference>
<dbReference type="Pfam" id="PF02037">
    <property type="entry name" value="SAP"/>
    <property type="match status" value="1"/>
</dbReference>
<feature type="domain" description="SAP" evidence="2">
    <location>
        <begin position="782"/>
        <end position="816"/>
    </location>
</feature>
<dbReference type="Proteomes" id="UP000887567">
    <property type="component" value="Unplaced"/>
</dbReference>
<reference evidence="3" key="1">
    <citation type="submission" date="2022-11" db="UniProtKB">
        <authorList>
            <consortium name="EnsemblMetazoa"/>
        </authorList>
    </citation>
    <scope>IDENTIFICATION</scope>
</reference>
<dbReference type="EnsemblMetazoa" id="XM_021058451.1">
    <property type="protein sequence ID" value="XP_020914110.1"/>
    <property type="gene ID" value="LOC110251717"/>
</dbReference>
<dbReference type="InterPro" id="IPR003034">
    <property type="entry name" value="SAP_dom"/>
</dbReference>
<evidence type="ECO:0000259" key="2">
    <source>
        <dbReference type="PROSITE" id="PS50800"/>
    </source>
</evidence>
<keyword evidence="4" id="KW-1185">Reference proteome</keyword>
<dbReference type="GeneID" id="110251717"/>
<dbReference type="SMART" id="SM00513">
    <property type="entry name" value="SAP"/>
    <property type="match status" value="1"/>
</dbReference>
<dbReference type="KEGG" id="epa:110251717"/>
<organism evidence="3 4">
    <name type="scientific">Exaiptasia diaphana</name>
    <name type="common">Tropical sea anemone</name>
    <name type="synonym">Aiptasia pulchella</name>
    <dbReference type="NCBI Taxonomy" id="2652724"/>
    <lineage>
        <taxon>Eukaryota</taxon>
        <taxon>Metazoa</taxon>
        <taxon>Cnidaria</taxon>
        <taxon>Anthozoa</taxon>
        <taxon>Hexacorallia</taxon>
        <taxon>Actiniaria</taxon>
        <taxon>Aiptasiidae</taxon>
        <taxon>Exaiptasia</taxon>
    </lineage>
</organism>
<evidence type="ECO:0000313" key="3">
    <source>
        <dbReference type="EnsemblMetazoa" id="XP_020914110.1"/>
    </source>
</evidence>
<evidence type="ECO:0000313" key="4">
    <source>
        <dbReference type="Proteomes" id="UP000887567"/>
    </source>
</evidence>
<dbReference type="InterPro" id="IPR036361">
    <property type="entry name" value="SAP_dom_sf"/>
</dbReference>
<dbReference type="PROSITE" id="PS50800">
    <property type="entry name" value="SAP"/>
    <property type="match status" value="1"/>
</dbReference>